<evidence type="ECO:0000259" key="3">
    <source>
        <dbReference type="PROSITE" id="PS51786"/>
    </source>
</evidence>
<dbReference type="KEGG" id="sfj:SAMEA4384070_1790"/>
<dbReference type="Pfam" id="PF05362">
    <property type="entry name" value="Lon_C"/>
    <property type="match status" value="1"/>
</dbReference>
<keyword evidence="2 4" id="KW-0378">Hydrolase</keyword>
<dbReference type="PROSITE" id="PS51786">
    <property type="entry name" value="LON_PROTEOLYTIC"/>
    <property type="match status" value="1"/>
</dbReference>
<dbReference type="InterPro" id="IPR041699">
    <property type="entry name" value="AAA_32"/>
</dbReference>
<dbReference type="InterPro" id="IPR008269">
    <property type="entry name" value="Lon_proteolytic"/>
</dbReference>
<evidence type="ECO:0000256" key="1">
    <source>
        <dbReference type="ARBA" id="ARBA00022670"/>
    </source>
</evidence>
<dbReference type="GO" id="GO:0006508">
    <property type="term" value="P:proteolysis"/>
    <property type="evidence" value="ECO:0007669"/>
    <property type="project" value="UniProtKB-KW"/>
</dbReference>
<name>A0A240BTC6_SERFI</name>
<dbReference type="InterPro" id="IPR027417">
    <property type="entry name" value="P-loop_NTPase"/>
</dbReference>
<comment type="catalytic activity">
    <reaction evidence="2">
        <text>Hydrolysis of proteins in presence of ATP.</text>
        <dbReference type="EC" id="3.4.21.53"/>
    </reaction>
</comment>
<dbReference type="Pfam" id="PF13654">
    <property type="entry name" value="AAA_32"/>
    <property type="match status" value="1"/>
</dbReference>
<dbReference type="InterPro" id="IPR020568">
    <property type="entry name" value="Ribosomal_Su5_D2-typ_SF"/>
</dbReference>
<dbReference type="GO" id="GO:0005524">
    <property type="term" value="F:ATP binding"/>
    <property type="evidence" value="ECO:0007669"/>
    <property type="project" value="InterPro"/>
</dbReference>
<dbReference type="Gene3D" id="3.30.230.10">
    <property type="match status" value="1"/>
</dbReference>
<evidence type="ECO:0000256" key="2">
    <source>
        <dbReference type="PROSITE-ProRule" id="PRU01122"/>
    </source>
</evidence>
<protein>
    <recommendedName>
        <fullName evidence="2">endopeptidase La</fullName>
        <ecNumber evidence="2">3.4.21.53</ecNumber>
    </recommendedName>
</protein>
<keyword evidence="5" id="KW-1185">Reference proteome</keyword>
<dbReference type="STRING" id="1411141.GCA_001590885_02961"/>
<dbReference type="Proteomes" id="UP000215134">
    <property type="component" value="Chromosome 1"/>
</dbReference>
<dbReference type="Gene3D" id="3.40.50.300">
    <property type="entry name" value="P-loop containing nucleotide triphosphate hydrolases"/>
    <property type="match status" value="1"/>
</dbReference>
<dbReference type="GO" id="GO:0004176">
    <property type="term" value="F:ATP-dependent peptidase activity"/>
    <property type="evidence" value="ECO:0007669"/>
    <property type="project" value="UniProtKB-UniRule"/>
</dbReference>
<dbReference type="OrthoDB" id="9758568at2"/>
<proteinExistence type="inferred from homology"/>
<accession>A0A240BTC6</accession>
<gene>
    <name evidence="4" type="primary">lon1</name>
    <name evidence="4" type="ORF">SAMEA4384070_01790</name>
</gene>
<evidence type="ECO:0000313" key="4">
    <source>
        <dbReference type="EMBL" id="SNV98622.1"/>
    </source>
</evidence>
<evidence type="ECO:0000313" key="5">
    <source>
        <dbReference type="Proteomes" id="UP000215134"/>
    </source>
</evidence>
<dbReference type="SUPFAM" id="SSF54211">
    <property type="entry name" value="Ribosomal protein S5 domain 2-like"/>
    <property type="match status" value="1"/>
</dbReference>
<feature type="domain" description="Lon proteolytic" evidence="3">
    <location>
        <begin position="351"/>
        <end position="548"/>
    </location>
</feature>
<dbReference type="EC" id="3.4.21.53" evidence="2"/>
<organism evidence="4 5">
    <name type="scientific">Serratia ficaria</name>
    <dbReference type="NCBI Taxonomy" id="61651"/>
    <lineage>
        <taxon>Bacteria</taxon>
        <taxon>Pseudomonadati</taxon>
        <taxon>Pseudomonadota</taxon>
        <taxon>Gammaproteobacteria</taxon>
        <taxon>Enterobacterales</taxon>
        <taxon>Yersiniaceae</taxon>
        <taxon>Serratia</taxon>
    </lineage>
</organism>
<feature type="active site" evidence="2">
    <location>
        <position position="486"/>
    </location>
</feature>
<comment type="similarity">
    <text evidence="2">Belongs to the peptidase S16 family.</text>
</comment>
<dbReference type="GO" id="GO:0004252">
    <property type="term" value="F:serine-type endopeptidase activity"/>
    <property type="evidence" value="ECO:0007669"/>
    <property type="project" value="UniProtKB-UniRule"/>
</dbReference>
<dbReference type="InterPro" id="IPR027065">
    <property type="entry name" value="Lon_Prtase"/>
</dbReference>
<sequence length="590" mass="65637">MTIASNTLTNNRLEWQSLLPDVTPYQAIFDTAAQLAPVPFAAIQPRLENALTLFCHPQSPPRFMLLKAQETREYLALLADAVQQLQPQNTAFKGSHYVIQGSKVSVEAASRGDEPFAAGGACVFQEWIEPEQLFGCVRIHNGEITLQPGLVHQANGGVLLLSARALLAQPLLWLRLKQMITQRQFHWVSPDETRPLPVTLPPMPLELRLIVVGDRHGLADFHDIEPELCEQAVYGEYEDDLQLTEAEDMAQWCGYVNSVIEQQQLPALAADAWLPLMIQAVRYSGDQGILPLSPLWIGQQLAEAALYAEEDHITAKAFEAALNAREWRESYLAERMQDEIELGQILIETEGEVVGQINGLSVLDYPGHPRSFGEPSRISCVVHLGDGEFTDVERKAELGGNLHAKGMMIMQAFLISELELDQQLPFSASIVFEQSYGEVDGDSASLAELCALISALSQQPITQQIAVTGSVDQFGNVQPIGGVNEKVEGFFEVCLRRGLTGKQGVILPATNVRHLCLRQDVVEAVREGQFHLWAVNSAAEALPLLTGYPYSDERQPNLLAAIQERIAQVNPQERRRWPWPLRWLNWFNHG</sequence>
<dbReference type="PANTHER" id="PTHR10046">
    <property type="entry name" value="ATP DEPENDENT LON PROTEASE FAMILY MEMBER"/>
    <property type="match status" value="1"/>
</dbReference>
<keyword evidence="1 2" id="KW-0645">Protease</keyword>
<feature type="active site" evidence="2">
    <location>
        <position position="443"/>
    </location>
</feature>
<keyword evidence="2" id="KW-0720">Serine protease</keyword>
<dbReference type="InterPro" id="IPR014721">
    <property type="entry name" value="Ribsml_uS5_D2-typ_fold_subgr"/>
</dbReference>
<dbReference type="AlphaFoldDB" id="A0A240BTC6"/>
<dbReference type="GO" id="GO:0030163">
    <property type="term" value="P:protein catabolic process"/>
    <property type="evidence" value="ECO:0007669"/>
    <property type="project" value="InterPro"/>
</dbReference>
<reference evidence="4 5" key="1">
    <citation type="submission" date="2017-06" db="EMBL/GenBank/DDBJ databases">
        <authorList>
            <consortium name="Pathogen Informatics"/>
        </authorList>
    </citation>
    <scope>NUCLEOTIDE SEQUENCE [LARGE SCALE GENOMIC DNA]</scope>
    <source>
        <strain evidence="4 5">NCTC12148</strain>
    </source>
</reference>
<dbReference type="EMBL" id="LT906479">
    <property type="protein sequence ID" value="SNV98622.1"/>
    <property type="molecule type" value="Genomic_DNA"/>
</dbReference>
<dbReference type="PRINTS" id="PR00830">
    <property type="entry name" value="ENDOLAPTASE"/>
</dbReference>